<sequence>MSAGQVPKMDFDLSPFVVGWQKFSHPYHMRRTGDLGKAFNETSIVTIHVFQERRRMHPVRRDTSLASPVSRELFLAATNAGVIADSDIDHCCKTLAQLAIDWRKQSLAREFFHQDKKAGEDDEEYARNLRRLAERTFRS</sequence>
<dbReference type="Pfam" id="PF18996">
    <property type="entry name" value="DUF5726"/>
    <property type="match status" value="1"/>
</dbReference>
<evidence type="ECO:0000313" key="3">
    <source>
        <dbReference type="Proteomes" id="UP000282613"/>
    </source>
</evidence>
<protein>
    <submittedName>
        <fullName evidence="4">DUF5726 domain-containing protein</fullName>
    </submittedName>
</protein>
<organism evidence="4">
    <name type="scientific">Taenia asiatica</name>
    <name type="common">Asian tapeworm</name>
    <dbReference type="NCBI Taxonomy" id="60517"/>
    <lineage>
        <taxon>Eukaryota</taxon>
        <taxon>Metazoa</taxon>
        <taxon>Spiralia</taxon>
        <taxon>Lophotrochozoa</taxon>
        <taxon>Platyhelminthes</taxon>
        <taxon>Cestoda</taxon>
        <taxon>Eucestoda</taxon>
        <taxon>Cyclophyllidea</taxon>
        <taxon>Taeniidae</taxon>
        <taxon>Taenia</taxon>
    </lineage>
</organism>
<name>A0A0R3VW35_TAEAS</name>
<dbReference type="WBParaSite" id="TASK_0000162901-mRNA-1">
    <property type="protein sequence ID" value="TASK_0000162901-mRNA-1"/>
    <property type="gene ID" value="TASK_0000162901"/>
</dbReference>
<gene>
    <name evidence="2" type="ORF">TASK_LOCUS1630</name>
</gene>
<dbReference type="InterPro" id="IPR043784">
    <property type="entry name" value="DUF5726"/>
</dbReference>
<keyword evidence="3" id="KW-1185">Reference proteome</keyword>
<proteinExistence type="predicted"/>
<evidence type="ECO:0000313" key="2">
    <source>
        <dbReference type="EMBL" id="VDK23376.1"/>
    </source>
</evidence>
<evidence type="ECO:0000259" key="1">
    <source>
        <dbReference type="Pfam" id="PF18996"/>
    </source>
</evidence>
<feature type="domain" description="DUF5726" evidence="1">
    <location>
        <begin position="41"/>
        <end position="129"/>
    </location>
</feature>
<reference evidence="2 3" key="2">
    <citation type="submission" date="2018-11" db="EMBL/GenBank/DDBJ databases">
        <authorList>
            <consortium name="Pathogen Informatics"/>
        </authorList>
    </citation>
    <scope>NUCLEOTIDE SEQUENCE [LARGE SCALE GENOMIC DNA]</scope>
</reference>
<accession>A0A0R3VW35</accession>
<dbReference type="EMBL" id="UYRS01000480">
    <property type="protein sequence ID" value="VDK23376.1"/>
    <property type="molecule type" value="Genomic_DNA"/>
</dbReference>
<dbReference type="AlphaFoldDB" id="A0A0R3VW35"/>
<reference evidence="4" key="1">
    <citation type="submission" date="2017-02" db="UniProtKB">
        <authorList>
            <consortium name="WormBaseParasite"/>
        </authorList>
    </citation>
    <scope>IDENTIFICATION</scope>
</reference>
<dbReference type="Proteomes" id="UP000282613">
    <property type="component" value="Unassembled WGS sequence"/>
</dbReference>
<evidence type="ECO:0000313" key="4">
    <source>
        <dbReference type="WBParaSite" id="TASK_0000162901-mRNA-1"/>
    </source>
</evidence>